<evidence type="ECO:0000259" key="4">
    <source>
        <dbReference type="Pfam" id="PF13193"/>
    </source>
</evidence>
<dbReference type="AlphaFoldDB" id="A0A068UY29"/>
<comment type="similarity">
    <text evidence="1">Belongs to the ATP-dependent AMP-binding enzyme family.</text>
</comment>
<reference evidence="6" key="1">
    <citation type="journal article" date="2014" name="Science">
        <title>The coffee genome provides insight into the convergent evolution of caffeine biosynthesis.</title>
        <authorList>
            <person name="Denoeud F."/>
            <person name="Carretero-Paulet L."/>
            <person name="Dereeper A."/>
            <person name="Droc G."/>
            <person name="Guyot R."/>
            <person name="Pietrella M."/>
            <person name="Zheng C."/>
            <person name="Alberti A."/>
            <person name="Anthony F."/>
            <person name="Aprea G."/>
            <person name="Aury J.M."/>
            <person name="Bento P."/>
            <person name="Bernard M."/>
            <person name="Bocs S."/>
            <person name="Campa C."/>
            <person name="Cenci A."/>
            <person name="Combes M.C."/>
            <person name="Crouzillat D."/>
            <person name="Da Silva C."/>
            <person name="Daddiego L."/>
            <person name="De Bellis F."/>
            <person name="Dussert S."/>
            <person name="Garsmeur O."/>
            <person name="Gayraud T."/>
            <person name="Guignon V."/>
            <person name="Jahn K."/>
            <person name="Jamilloux V."/>
            <person name="Joet T."/>
            <person name="Labadie K."/>
            <person name="Lan T."/>
            <person name="Leclercq J."/>
            <person name="Lepelley M."/>
            <person name="Leroy T."/>
            <person name="Li L.T."/>
            <person name="Librado P."/>
            <person name="Lopez L."/>
            <person name="Munoz A."/>
            <person name="Noel B."/>
            <person name="Pallavicini A."/>
            <person name="Perrotta G."/>
            <person name="Poncet V."/>
            <person name="Pot D."/>
            <person name="Priyono X."/>
            <person name="Rigoreau M."/>
            <person name="Rouard M."/>
            <person name="Rozas J."/>
            <person name="Tranchant-Dubreuil C."/>
            <person name="VanBuren R."/>
            <person name="Zhang Q."/>
            <person name="Andrade A.C."/>
            <person name="Argout X."/>
            <person name="Bertrand B."/>
            <person name="de Kochko A."/>
            <person name="Graziosi G."/>
            <person name="Henry R.J."/>
            <person name="Jayarama X."/>
            <person name="Ming R."/>
            <person name="Nagai C."/>
            <person name="Rounsley S."/>
            <person name="Sankoff D."/>
            <person name="Giuliano G."/>
            <person name="Albert V.A."/>
            <person name="Wincker P."/>
            <person name="Lashermes P."/>
        </authorList>
    </citation>
    <scope>NUCLEOTIDE SEQUENCE [LARGE SCALE GENOMIC DNA]</scope>
    <source>
        <strain evidence="6">cv. DH200-94</strain>
    </source>
</reference>
<dbReference type="Proteomes" id="UP000295252">
    <property type="component" value="Chromosome III"/>
</dbReference>
<dbReference type="InterPro" id="IPR000873">
    <property type="entry name" value="AMP-dep_synth/lig_dom"/>
</dbReference>
<feature type="domain" description="AMP-dependent synthetase/ligase" evidence="3">
    <location>
        <begin position="9"/>
        <end position="124"/>
    </location>
</feature>
<dbReference type="SUPFAM" id="SSF56801">
    <property type="entry name" value="Acetyl-CoA synthetase-like"/>
    <property type="match status" value="1"/>
</dbReference>
<keyword evidence="2" id="KW-0436">Ligase</keyword>
<dbReference type="PANTHER" id="PTHR24096">
    <property type="entry name" value="LONG-CHAIN-FATTY-ACID--COA LIGASE"/>
    <property type="match status" value="1"/>
</dbReference>
<protein>
    <recommendedName>
        <fullName evidence="7">AMP-binding enzyme C-terminal domain-containing protein</fullName>
    </recommendedName>
</protein>
<evidence type="ECO:0000259" key="3">
    <source>
        <dbReference type="Pfam" id="PF00501"/>
    </source>
</evidence>
<dbReference type="InterPro" id="IPR045851">
    <property type="entry name" value="AMP-bd_C_sf"/>
</dbReference>
<dbReference type="Pfam" id="PF13193">
    <property type="entry name" value="AMP-binding_C"/>
    <property type="match status" value="1"/>
</dbReference>
<feature type="domain" description="AMP-binding enzyme C-terminal" evidence="4">
    <location>
        <begin position="165"/>
        <end position="248"/>
    </location>
</feature>
<name>A0A068UY29_COFCA</name>
<sequence>MCTVPYFHVEEFKVTQLALAQPAAVAMVNNADVARKYDLRSLELMLCGGAPLANSVVDRFKSDFPSMPIVQFSYGLVELQDYGFRHMDLLTETTGGATRTVGPDESRVPGSVGRLLSDCQTKIVALSRTSVSSRERRTVDQRAYHNEVSIWTLIKYKAYQVAPAELENLLLSHPEITDAAGIPYVCFPHDEAGQIPVAFVVRKSGSLINELKIIGFVAKWACTKNYLFRIKERKLFFLDSIPKIAPGKVLKKELIKLATSVAASKLSRHLSSGNDVAVIYHT</sequence>
<accession>A0A068UY29</accession>
<organism evidence="5 6">
    <name type="scientific">Coffea canephora</name>
    <name type="common">Robusta coffee</name>
    <dbReference type="NCBI Taxonomy" id="49390"/>
    <lineage>
        <taxon>Eukaryota</taxon>
        <taxon>Viridiplantae</taxon>
        <taxon>Streptophyta</taxon>
        <taxon>Embryophyta</taxon>
        <taxon>Tracheophyta</taxon>
        <taxon>Spermatophyta</taxon>
        <taxon>Magnoliopsida</taxon>
        <taxon>eudicotyledons</taxon>
        <taxon>Gunneridae</taxon>
        <taxon>Pentapetalae</taxon>
        <taxon>asterids</taxon>
        <taxon>lamiids</taxon>
        <taxon>Gentianales</taxon>
        <taxon>Rubiaceae</taxon>
        <taxon>Ixoroideae</taxon>
        <taxon>Gardenieae complex</taxon>
        <taxon>Bertiereae - Coffeeae clade</taxon>
        <taxon>Coffeeae</taxon>
        <taxon>Coffea</taxon>
    </lineage>
</organism>
<evidence type="ECO:0000256" key="1">
    <source>
        <dbReference type="ARBA" id="ARBA00006432"/>
    </source>
</evidence>
<dbReference type="Gramene" id="CDP13316">
    <property type="protein sequence ID" value="CDP13316"/>
    <property type="gene ID" value="GSCOC_T00038210001"/>
</dbReference>
<dbReference type="PhylomeDB" id="A0A068UY29"/>
<proteinExistence type="inferred from homology"/>
<dbReference type="InterPro" id="IPR025110">
    <property type="entry name" value="AMP-bd_C"/>
</dbReference>
<dbReference type="Gene3D" id="3.30.300.30">
    <property type="match status" value="1"/>
</dbReference>
<dbReference type="STRING" id="49390.A0A068UY29"/>
<dbReference type="Pfam" id="PF00501">
    <property type="entry name" value="AMP-binding"/>
    <property type="match status" value="1"/>
</dbReference>
<evidence type="ECO:0000313" key="5">
    <source>
        <dbReference type="EMBL" id="CDP13316.1"/>
    </source>
</evidence>
<evidence type="ECO:0000313" key="6">
    <source>
        <dbReference type="Proteomes" id="UP000295252"/>
    </source>
</evidence>
<dbReference type="GO" id="GO:0016405">
    <property type="term" value="F:CoA-ligase activity"/>
    <property type="evidence" value="ECO:0007669"/>
    <property type="project" value="TreeGrafter"/>
</dbReference>
<evidence type="ECO:0000256" key="2">
    <source>
        <dbReference type="ARBA" id="ARBA00022598"/>
    </source>
</evidence>
<dbReference type="Gene3D" id="2.30.38.10">
    <property type="entry name" value="Luciferase, Domain 3"/>
    <property type="match status" value="1"/>
</dbReference>
<dbReference type="Gene3D" id="3.40.50.980">
    <property type="match status" value="1"/>
</dbReference>
<dbReference type="EMBL" id="HG739158">
    <property type="protein sequence ID" value="CDP13316.1"/>
    <property type="molecule type" value="Genomic_DNA"/>
</dbReference>
<keyword evidence="6" id="KW-1185">Reference proteome</keyword>
<dbReference type="PANTHER" id="PTHR24096:SF251">
    <property type="entry name" value="4-COUMARATE--COA LIGASE-LIKE 9"/>
    <property type="match status" value="1"/>
</dbReference>
<dbReference type="InParanoid" id="A0A068UY29"/>
<gene>
    <name evidence="5" type="ORF">GSCOC_T00038210001</name>
</gene>
<evidence type="ECO:0008006" key="7">
    <source>
        <dbReference type="Google" id="ProtNLM"/>
    </source>
</evidence>